<reference evidence="2 3" key="1">
    <citation type="journal article" date="2012" name="Genome Biol.">
        <title>Genome and low-iron response of an oceanic diatom adapted to chronic iron limitation.</title>
        <authorList>
            <person name="Lommer M."/>
            <person name="Specht M."/>
            <person name="Roy A.S."/>
            <person name="Kraemer L."/>
            <person name="Andreson R."/>
            <person name="Gutowska M.A."/>
            <person name="Wolf J."/>
            <person name="Bergner S.V."/>
            <person name="Schilhabel M.B."/>
            <person name="Klostermeier U.C."/>
            <person name="Beiko R.G."/>
            <person name="Rosenstiel P."/>
            <person name="Hippler M."/>
            <person name="Laroche J."/>
        </authorList>
    </citation>
    <scope>NUCLEOTIDE SEQUENCE [LARGE SCALE GENOMIC DNA]</scope>
    <source>
        <strain evidence="2 3">CCMP1005</strain>
    </source>
</reference>
<feature type="compositionally biased region" description="Basic and acidic residues" evidence="1">
    <location>
        <begin position="11"/>
        <end position="30"/>
    </location>
</feature>
<comment type="caution">
    <text evidence="2">The sequence shown here is derived from an EMBL/GenBank/DDBJ whole genome shotgun (WGS) entry which is preliminary data.</text>
</comment>
<evidence type="ECO:0000313" key="2">
    <source>
        <dbReference type="EMBL" id="EJK45666.1"/>
    </source>
</evidence>
<feature type="region of interest" description="Disordered" evidence="1">
    <location>
        <begin position="1"/>
        <end position="131"/>
    </location>
</feature>
<feature type="compositionally biased region" description="Low complexity" evidence="1">
    <location>
        <begin position="112"/>
        <end position="121"/>
    </location>
</feature>
<dbReference type="EMBL" id="AGNL01048349">
    <property type="protein sequence ID" value="EJK45666.1"/>
    <property type="molecule type" value="Genomic_DNA"/>
</dbReference>
<feature type="compositionally biased region" description="Basic and acidic residues" evidence="1">
    <location>
        <begin position="37"/>
        <end position="62"/>
    </location>
</feature>
<feature type="region of interest" description="Disordered" evidence="1">
    <location>
        <begin position="147"/>
        <end position="174"/>
    </location>
</feature>
<evidence type="ECO:0000313" key="3">
    <source>
        <dbReference type="Proteomes" id="UP000266841"/>
    </source>
</evidence>
<feature type="compositionally biased region" description="Basic and acidic residues" evidence="1">
    <location>
        <begin position="189"/>
        <end position="206"/>
    </location>
</feature>
<sequence>MTDLALLGGDSRNDLNERLAGHRADAERGRQARSRKRGVDTRSDVARRIDERRVCKARERGVHGTSPGNRGEKAPVKHPVEHRCRGGLAGDTGESHRDEERTGSRFGKGNGSRRASSSGGQAERRRDGARRSVIMTRLRRVCWLNGSMKPDSSLERSSSVERLSPQLRTKGAAGTTGQAVLVWETQDDGAPHDCGRDRGGGEGACDRDSLKAVCRSM</sequence>
<name>K0R9T0_THAOC</name>
<evidence type="ECO:0000256" key="1">
    <source>
        <dbReference type="SAM" id="MobiDB-lite"/>
    </source>
</evidence>
<keyword evidence="3" id="KW-1185">Reference proteome</keyword>
<dbReference type="AlphaFoldDB" id="K0R9T0"/>
<feature type="compositionally biased region" description="Basic and acidic residues" evidence="1">
    <location>
        <begin position="70"/>
        <end position="84"/>
    </location>
</feature>
<proteinExistence type="predicted"/>
<protein>
    <submittedName>
        <fullName evidence="2">Uncharacterized protein</fullName>
    </submittedName>
</protein>
<dbReference type="Proteomes" id="UP000266841">
    <property type="component" value="Unassembled WGS sequence"/>
</dbReference>
<feature type="compositionally biased region" description="Basic and acidic residues" evidence="1">
    <location>
        <begin position="93"/>
        <end position="103"/>
    </location>
</feature>
<organism evidence="2 3">
    <name type="scientific">Thalassiosira oceanica</name>
    <name type="common">Marine diatom</name>
    <dbReference type="NCBI Taxonomy" id="159749"/>
    <lineage>
        <taxon>Eukaryota</taxon>
        <taxon>Sar</taxon>
        <taxon>Stramenopiles</taxon>
        <taxon>Ochrophyta</taxon>
        <taxon>Bacillariophyta</taxon>
        <taxon>Coscinodiscophyceae</taxon>
        <taxon>Thalassiosirophycidae</taxon>
        <taxon>Thalassiosirales</taxon>
        <taxon>Thalassiosiraceae</taxon>
        <taxon>Thalassiosira</taxon>
    </lineage>
</organism>
<feature type="region of interest" description="Disordered" evidence="1">
    <location>
        <begin position="187"/>
        <end position="206"/>
    </location>
</feature>
<feature type="compositionally biased region" description="Low complexity" evidence="1">
    <location>
        <begin position="155"/>
        <end position="164"/>
    </location>
</feature>
<gene>
    <name evidence="2" type="ORF">THAOC_35712</name>
</gene>
<accession>K0R9T0</accession>